<dbReference type="Gene3D" id="3.20.20.80">
    <property type="entry name" value="Glycosidases"/>
    <property type="match status" value="1"/>
</dbReference>
<evidence type="ECO:0000256" key="6">
    <source>
        <dbReference type="ARBA" id="ARBA00023316"/>
    </source>
</evidence>
<keyword evidence="3 7" id="KW-0336">GPI-anchor</keyword>
<dbReference type="Proteomes" id="UP000243052">
    <property type="component" value="Chromosome ii"/>
</dbReference>
<proteinExistence type="inferred from homology"/>
<evidence type="ECO:0000313" key="8">
    <source>
        <dbReference type="EMBL" id="AMD18573.1"/>
    </source>
</evidence>
<dbReference type="EMBL" id="CP014242">
    <property type="protein sequence ID" value="AMD18573.1"/>
    <property type="molecule type" value="Genomic_DNA"/>
</dbReference>
<dbReference type="GO" id="GO:0031505">
    <property type="term" value="P:fungal-type cell wall organization"/>
    <property type="evidence" value="ECO:0007669"/>
    <property type="project" value="TreeGrafter"/>
</dbReference>
<dbReference type="GO" id="GO:0016740">
    <property type="term" value="F:transferase activity"/>
    <property type="evidence" value="ECO:0007669"/>
    <property type="project" value="UniProtKB-KW"/>
</dbReference>
<evidence type="ECO:0000256" key="3">
    <source>
        <dbReference type="ARBA" id="ARBA00022622"/>
    </source>
</evidence>
<feature type="signal peptide" evidence="7">
    <location>
        <begin position="1"/>
        <end position="20"/>
    </location>
</feature>
<comment type="function">
    <text evidence="7">Splits internally a 1,3-beta-glucan molecule and transfers the newly generated reducing end (the donor) to the non-reducing end of another 1,3-beta-glucan molecule (the acceptor) forming a 1,3-beta linkage, resulting in the elongation of 1,3-beta-glucan chains in the cell wall.</text>
</comment>
<dbReference type="InterPro" id="IPR004886">
    <property type="entry name" value="Glucanosyltransferase"/>
</dbReference>
<organism evidence="8 9">
    <name type="scientific">Eremothecium sinecaudum</name>
    <dbReference type="NCBI Taxonomy" id="45286"/>
    <lineage>
        <taxon>Eukaryota</taxon>
        <taxon>Fungi</taxon>
        <taxon>Dikarya</taxon>
        <taxon>Ascomycota</taxon>
        <taxon>Saccharomycotina</taxon>
        <taxon>Saccharomycetes</taxon>
        <taxon>Saccharomycetales</taxon>
        <taxon>Saccharomycetaceae</taxon>
        <taxon>Eremothecium</taxon>
    </lineage>
</organism>
<evidence type="ECO:0000256" key="7">
    <source>
        <dbReference type="RuleBase" id="RU361209"/>
    </source>
</evidence>
<keyword evidence="4 7" id="KW-0732">Signal</keyword>
<protein>
    <recommendedName>
        <fullName evidence="7">1,3-beta-glucanosyltransferase</fullName>
        <ecNumber evidence="7">2.4.1.-</ecNumber>
    </recommendedName>
</protein>
<evidence type="ECO:0000256" key="1">
    <source>
        <dbReference type="ARBA" id="ARBA00004589"/>
    </source>
</evidence>
<keyword evidence="9" id="KW-1185">Reference proteome</keyword>
<feature type="chain" id="PRO_5006989900" description="1,3-beta-glucanosyltransferase" evidence="7">
    <location>
        <begin position="21"/>
        <end position="498"/>
    </location>
</feature>
<keyword evidence="7" id="KW-0808">Transferase</keyword>
<comment type="similarity">
    <text evidence="2 7">Belongs to the glycosyl hydrolase 72 family.</text>
</comment>
<evidence type="ECO:0000256" key="2">
    <source>
        <dbReference type="ARBA" id="ARBA00007528"/>
    </source>
</evidence>
<dbReference type="GO" id="GO:0071970">
    <property type="term" value="P:fungal-type cell wall (1-&gt;3)-beta-D-glucan biosynthetic process"/>
    <property type="evidence" value="ECO:0007669"/>
    <property type="project" value="TreeGrafter"/>
</dbReference>
<dbReference type="GO" id="GO:0005886">
    <property type="term" value="C:plasma membrane"/>
    <property type="evidence" value="ECO:0007669"/>
    <property type="project" value="UniProtKB-SubCell"/>
</dbReference>
<reference evidence="8 9" key="1">
    <citation type="submission" date="2016-01" db="EMBL/GenBank/DDBJ databases">
        <title>Genome sequence of the yeast Holleya sinecauda.</title>
        <authorList>
            <person name="Dietrich F.S."/>
        </authorList>
    </citation>
    <scope>NUCLEOTIDE SEQUENCE [LARGE SCALE GENOMIC DNA]</scope>
    <source>
        <strain evidence="8 9">ATCC 58844</strain>
    </source>
</reference>
<dbReference type="PANTHER" id="PTHR31468:SF4">
    <property type="entry name" value="1,3-BETA-GLUCANOSYLTRANSFERASE GAS3-RELATED"/>
    <property type="match status" value="1"/>
</dbReference>
<name>A0A109UVY3_9SACH</name>
<comment type="subcellular location">
    <subcellularLocation>
        <location evidence="7">Cell membrane</location>
        <topology evidence="7">Lipid-anchor</topology>
        <topology evidence="7">GPI-anchor</topology>
    </subcellularLocation>
    <subcellularLocation>
        <location evidence="1">Membrane</location>
        <topology evidence="1">Lipid-anchor</topology>
        <topology evidence="1">GPI-anchor</topology>
    </subcellularLocation>
</comment>
<dbReference type="RefSeq" id="XP_017985569.1">
    <property type="nucleotide sequence ID" value="XM_018130335.1"/>
</dbReference>
<keyword evidence="7" id="KW-0472">Membrane</keyword>
<dbReference type="SUPFAM" id="SSF51445">
    <property type="entry name" value="(Trans)glycosidases"/>
    <property type="match status" value="1"/>
</dbReference>
<accession>A0A109UVY3</accession>
<sequence length="498" mass="55074">MVSLRSVLMLLALGSHYANAILPIEIKGRRFIKNVQVHSDSGVKLDSKVYFIKGVDYQPGGSSGYDPRSGKDLLSDRDICERDAAVFQALGINTVRIYSLNPDVNHDECMTIYNGAGISFILDVNSGEQGESLNRADPSSTYNERYLTRVFKFIEAFKEYTNVLGFFAGNEVINDQENSAWVSPQYIRAVQRDMKQYIAKHASRQIPVGYSAANIVELRGPTLDYLQCNSKDGSTIDSDLQESRSDFLGLNTYEWCSGSSDWKSSGYDKLNASVSDAVIPLLFSEVGCILHMPRIFDEISEGLFGGLINTFNGGLVYEYTKEANGYGLVEVDTEGNVKYLQDFANLREQYEKVTLPDINKDDVADTKIYKCADSEISAGYSNFGVKDFDVPDQPDEITHLIENGVNHNNIGKFVNITYNQNPSKYKVYDQQGTELNLTISYPPQNLRNAIVGGNIPEVASTTSRASSSSKNDAAAYGNKVSIGNSFFAVIASILLSFI</sequence>
<dbReference type="PANTHER" id="PTHR31468">
    <property type="entry name" value="1,3-BETA-GLUCANOSYLTRANSFERASE GAS1"/>
    <property type="match status" value="1"/>
</dbReference>
<evidence type="ECO:0000313" key="9">
    <source>
        <dbReference type="Proteomes" id="UP000243052"/>
    </source>
</evidence>
<dbReference type="Pfam" id="PF03198">
    <property type="entry name" value="Glyco_hydro_72"/>
    <property type="match status" value="1"/>
</dbReference>
<dbReference type="OrthoDB" id="421038at2759"/>
<evidence type="ECO:0000256" key="4">
    <source>
        <dbReference type="ARBA" id="ARBA00022729"/>
    </source>
</evidence>
<gene>
    <name evidence="8" type="ORF">AW171_hschr279</name>
</gene>
<dbReference type="InterPro" id="IPR017853">
    <property type="entry name" value="GH"/>
</dbReference>
<keyword evidence="7" id="KW-0449">Lipoprotein</keyword>
<dbReference type="GO" id="GO:0098552">
    <property type="term" value="C:side of membrane"/>
    <property type="evidence" value="ECO:0007669"/>
    <property type="project" value="UniProtKB-KW"/>
</dbReference>
<dbReference type="AlphaFoldDB" id="A0A109UVY3"/>
<keyword evidence="5" id="KW-0325">Glycoprotein</keyword>
<keyword evidence="6" id="KW-0961">Cell wall biogenesis/degradation</keyword>
<dbReference type="EC" id="2.4.1.-" evidence="7"/>
<dbReference type="GeneID" id="28722435"/>
<evidence type="ECO:0000256" key="5">
    <source>
        <dbReference type="ARBA" id="ARBA00023180"/>
    </source>
</evidence>